<evidence type="ECO:0000256" key="4">
    <source>
        <dbReference type="ARBA" id="ARBA00023136"/>
    </source>
</evidence>
<organism evidence="7 8">
    <name type="scientific">Thermococcus kodakarensis (strain ATCC BAA-918 / JCM 12380 / KOD1)</name>
    <name type="common">Pyrococcus kodakaraensis (strain KOD1)</name>
    <dbReference type="NCBI Taxonomy" id="69014"/>
    <lineage>
        <taxon>Archaea</taxon>
        <taxon>Methanobacteriati</taxon>
        <taxon>Methanobacteriota</taxon>
        <taxon>Thermococci</taxon>
        <taxon>Thermococcales</taxon>
        <taxon>Thermococcaceae</taxon>
        <taxon>Thermococcus</taxon>
    </lineage>
</organism>
<evidence type="ECO:0000259" key="6">
    <source>
        <dbReference type="PROSITE" id="PS51012"/>
    </source>
</evidence>
<gene>
    <name evidence="7" type="ordered locus">TK0231</name>
</gene>
<dbReference type="RefSeq" id="WP_011249186.1">
    <property type="nucleotide sequence ID" value="NC_006624.1"/>
</dbReference>
<reference evidence="7 8" key="1">
    <citation type="journal article" date="2005" name="Genome Res.">
        <title>Complete genome sequence of the hyperthermophilic archaeon Thermococcus kodakaraensis KOD1 and comparison with Pyrococcus genomes.</title>
        <authorList>
            <person name="Fukui T."/>
            <person name="Atomi H."/>
            <person name="Kanai T."/>
            <person name="Matsumi R."/>
            <person name="Fujiwara S."/>
            <person name="Imanaka T."/>
        </authorList>
    </citation>
    <scope>NUCLEOTIDE SEQUENCE [LARGE SCALE GENOMIC DNA]</scope>
    <source>
        <strain evidence="8">ATCC BAA-918 / JCM 12380 / KOD1</strain>
    </source>
</reference>
<dbReference type="InterPro" id="IPR000412">
    <property type="entry name" value="ABC_2_transport"/>
</dbReference>
<sequence>MKARAIISIAYLNITGLLRSPLWIVPQILTPIAMVLILFIFGGKDLALYALVGALVALTVSTSISLSRLVVLLKFIGFQDIFVASPVSPVEYMLGLALSRLLGALPSLLIFMGVLAYLGVLTFSNLAFVVGIIIFSWLLSSLLAFTISTNIKNVVHVDALSSLLSMTLVLIPPVYYPLSRLPAIFQKLALLIPTTYIAELMRIVFGLSNSSASLYATGAAIYTLAFFALVAKNMKWRE</sequence>
<dbReference type="EnsemblBacteria" id="BAD84420">
    <property type="protein sequence ID" value="BAD84420"/>
    <property type="gene ID" value="TK0231"/>
</dbReference>
<protein>
    <submittedName>
        <fullName evidence="7">ABC-type multidrug transport system, permease component</fullName>
    </submittedName>
</protein>
<evidence type="ECO:0000256" key="3">
    <source>
        <dbReference type="ARBA" id="ARBA00022989"/>
    </source>
</evidence>
<comment type="subcellular location">
    <subcellularLocation>
        <location evidence="1">Membrane</location>
        <topology evidence="1">Multi-pass membrane protein</topology>
    </subcellularLocation>
</comment>
<dbReference type="EMBL" id="AP006878">
    <property type="protein sequence ID" value="BAD84420.1"/>
    <property type="molecule type" value="Genomic_DNA"/>
</dbReference>
<feature type="transmembrane region" description="Helical" evidence="5">
    <location>
        <begin position="126"/>
        <end position="147"/>
    </location>
</feature>
<dbReference type="GO" id="GO:0043190">
    <property type="term" value="C:ATP-binding cassette (ABC) transporter complex"/>
    <property type="evidence" value="ECO:0007669"/>
    <property type="project" value="InterPro"/>
</dbReference>
<dbReference type="InterPro" id="IPR013525">
    <property type="entry name" value="ABC2_TM"/>
</dbReference>
<dbReference type="InterPro" id="IPR051784">
    <property type="entry name" value="Nod_factor_ABC_transporter"/>
</dbReference>
<feature type="transmembrane region" description="Helical" evidence="5">
    <location>
        <begin position="159"/>
        <end position="178"/>
    </location>
</feature>
<dbReference type="PANTHER" id="PTHR43229">
    <property type="entry name" value="NODULATION PROTEIN J"/>
    <property type="match status" value="1"/>
</dbReference>
<evidence type="ECO:0000256" key="5">
    <source>
        <dbReference type="SAM" id="Phobius"/>
    </source>
</evidence>
<dbReference type="STRING" id="69014.TK0231"/>
<proteinExistence type="predicted"/>
<dbReference type="Proteomes" id="UP000000536">
    <property type="component" value="Chromosome"/>
</dbReference>
<dbReference type="GeneID" id="78446735"/>
<keyword evidence="8" id="KW-1185">Reference proteome</keyword>
<evidence type="ECO:0000313" key="8">
    <source>
        <dbReference type="Proteomes" id="UP000000536"/>
    </source>
</evidence>
<dbReference type="PRINTS" id="PR00164">
    <property type="entry name" value="ABC2TRNSPORT"/>
</dbReference>
<dbReference type="PhylomeDB" id="Q5JFS9"/>
<feature type="transmembrane region" description="Helical" evidence="5">
    <location>
        <begin position="21"/>
        <end position="41"/>
    </location>
</feature>
<evidence type="ECO:0000256" key="1">
    <source>
        <dbReference type="ARBA" id="ARBA00004141"/>
    </source>
</evidence>
<feature type="transmembrane region" description="Helical" evidence="5">
    <location>
        <begin position="92"/>
        <end position="120"/>
    </location>
</feature>
<feature type="domain" description="ABC transmembrane type-2" evidence="6">
    <location>
        <begin position="12"/>
        <end position="237"/>
    </location>
</feature>
<name>Q5JFS9_THEKO</name>
<dbReference type="PANTHER" id="PTHR43229:SF3">
    <property type="entry name" value="ABC-TYPE MULTIDRUG TRANSPORT SYSTEM, PERMEASE COMPONENT"/>
    <property type="match status" value="1"/>
</dbReference>
<dbReference type="HOGENOM" id="CLU_096331_0_0_2"/>
<dbReference type="eggNOG" id="arCOG01469">
    <property type="taxonomic scope" value="Archaea"/>
</dbReference>
<dbReference type="GO" id="GO:0140359">
    <property type="term" value="F:ABC-type transporter activity"/>
    <property type="evidence" value="ECO:0007669"/>
    <property type="project" value="InterPro"/>
</dbReference>
<feature type="transmembrane region" description="Helical" evidence="5">
    <location>
        <begin position="212"/>
        <end position="231"/>
    </location>
</feature>
<keyword evidence="2 5" id="KW-0812">Transmembrane</keyword>
<feature type="transmembrane region" description="Helical" evidence="5">
    <location>
        <begin position="47"/>
        <end position="71"/>
    </location>
</feature>
<dbReference type="KEGG" id="tko:TK0231"/>
<dbReference type="PROSITE" id="PS51012">
    <property type="entry name" value="ABC_TM2"/>
    <property type="match status" value="1"/>
</dbReference>
<dbReference type="InParanoid" id="Q5JFS9"/>
<accession>Q5JFS9</accession>
<dbReference type="OrthoDB" id="97972at2157"/>
<dbReference type="Pfam" id="PF01061">
    <property type="entry name" value="ABC2_membrane"/>
    <property type="match status" value="1"/>
</dbReference>
<dbReference type="AlphaFoldDB" id="Q5JFS9"/>
<keyword evidence="3 5" id="KW-1133">Transmembrane helix</keyword>
<dbReference type="InterPro" id="IPR047817">
    <property type="entry name" value="ABC2_TM_bact-type"/>
</dbReference>
<evidence type="ECO:0000313" key="7">
    <source>
        <dbReference type="EMBL" id="BAD84420.1"/>
    </source>
</evidence>
<evidence type="ECO:0000256" key="2">
    <source>
        <dbReference type="ARBA" id="ARBA00022692"/>
    </source>
</evidence>
<keyword evidence="4 5" id="KW-0472">Membrane</keyword>
<dbReference type="PATRIC" id="fig|69014.16.peg.230"/>